<feature type="transmembrane region" description="Helical" evidence="1">
    <location>
        <begin position="105"/>
        <end position="125"/>
    </location>
</feature>
<reference evidence="2" key="1">
    <citation type="journal article" date="2020" name="Nature">
        <title>Giant virus diversity and host interactions through global metagenomics.</title>
        <authorList>
            <person name="Schulz F."/>
            <person name="Roux S."/>
            <person name="Paez-Espino D."/>
            <person name="Jungbluth S."/>
            <person name="Walsh D.A."/>
            <person name="Denef V.J."/>
            <person name="McMahon K.D."/>
            <person name="Konstantinidis K.T."/>
            <person name="Eloe-Fadrosh E.A."/>
            <person name="Kyrpides N.C."/>
            <person name="Woyke T."/>
        </authorList>
    </citation>
    <scope>NUCLEOTIDE SEQUENCE</scope>
    <source>
        <strain evidence="2">GVMAG-M-3300020185-18</strain>
    </source>
</reference>
<organism evidence="2">
    <name type="scientific">viral metagenome</name>
    <dbReference type="NCBI Taxonomy" id="1070528"/>
    <lineage>
        <taxon>unclassified sequences</taxon>
        <taxon>metagenomes</taxon>
        <taxon>organismal metagenomes</taxon>
    </lineage>
</organism>
<protein>
    <submittedName>
        <fullName evidence="2">Uncharacterized protein</fullName>
    </submittedName>
</protein>
<keyword evidence="1" id="KW-0812">Transmembrane</keyword>
<dbReference type="EMBL" id="MN739325">
    <property type="protein sequence ID" value="QHS98827.1"/>
    <property type="molecule type" value="Genomic_DNA"/>
</dbReference>
<keyword evidence="1" id="KW-0472">Membrane</keyword>
<feature type="transmembrane region" description="Helical" evidence="1">
    <location>
        <begin position="131"/>
        <end position="151"/>
    </location>
</feature>
<dbReference type="AlphaFoldDB" id="A0A6C0C2I7"/>
<name>A0A6C0C2I7_9ZZZZ</name>
<feature type="transmembrane region" description="Helical" evidence="1">
    <location>
        <begin position="38"/>
        <end position="56"/>
    </location>
</feature>
<sequence length="160" mass="18418">MAGGIFVDQPYHPNPKCLLFSAMIMGIYWFSPATKNSFLLPVIFVVSYVAMAWYDYKYNCDTLMYSGTAIGPNTIDAIFKPQRRNEKHDKKNLSKNQEQEYLKRVYLFHVLAVSPILLYVGYYGIKSNKKMYPIILSLGLMSVVYHGFRLFNPRPGGTYS</sequence>
<evidence type="ECO:0000256" key="1">
    <source>
        <dbReference type="SAM" id="Phobius"/>
    </source>
</evidence>
<evidence type="ECO:0000313" key="2">
    <source>
        <dbReference type="EMBL" id="QHS98827.1"/>
    </source>
</evidence>
<keyword evidence="1" id="KW-1133">Transmembrane helix</keyword>
<accession>A0A6C0C2I7</accession>
<proteinExistence type="predicted"/>